<dbReference type="OrthoDB" id="10046318at2759"/>
<feature type="coiled-coil region" evidence="1">
    <location>
        <begin position="5"/>
        <end position="141"/>
    </location>
</feature>
<dbReference type="Proteomes" id="UP000749559">
    <property type="component" value="Unassembled WGS sequence"/>
</dbReference>
<keyword evidence="4" id="KW-1185">Reference proteome</keyword>
<feature type="compositionally biased region" description="Basic and acidic residues" evidence="2">
    <location>
        <begin position="626"/>
        <end position="645"/>
    </location>
</feature>
<keyword evidence="1" id="KW-0175">Coiled coil</keyword>
<evidence type="ECO:0000256" key="1">
    <source>
        <dbReference type="SAM" id="Coils"/>
    </source>
</evidence>
<feature type="compositionally biased region" description="Polar residues" evidence="2">
    <location>
        <begin position="646"/>
        <end position="660"/>
    </location>
</feature>
<feature type="compositionally biased region" description="Polar residues" evidence="2">
    <location>
        <begin position="311"/>
        <end position="321"/>
    </location>
</feature>
<name>A0A8J1UK85_OWEFU</name>
<reference evidence="3" key="1">
    <citation type="submission" date="2022-03" db="EMBL/GenBank/DDBJ databases">
        <authorList>
            <person name="Martin C."/>
        </authorList>
    </citation>
    <scope>NUCLEOTIDE SEQUENCE</scope>
</reference>
<evidence type="ECO:0000313" key="4">
    <source>
        <dbReference type="Proteomes" id="UP000749559"/>
    </source>
</evidence>
<dbReference type="PANTHER" id="PTHR46657">
    <property type="entry name" value="CENTROSOMAL PROTEIN OF 128 KDA"/>
    <property type="match status" value="1"/>
</dbReference>
<dbReference type="EMBL" id="CAIIXF020000008">
    <property type="protein sequence ID" value="CAH1792787.1"/>
    <property type="molecule type" value="Genomic_DNA"/>
</dbReference>
<evidence type="ECO:0000313" key="3">
    <source>
        <dbReference type="EMBL" id="CAH1792787.1"/>
    </source>
</evidence>
<organism evidence="3 4">
    <name type="scientific">Owenia fusiformis</name>
    <name type="common">Polychaete worm</name>
    <dbReference type="NCBI Taxonomy" id="6347"/>
    <lineage>
        <taxon>Eukaryota</taxon>
        <taxon>Metazoa</taxon>
        <taxon>Spiralia</taxon>
        <taxon>Lophotrochozoa</taxon>
        <taxon>Annelida</taxon>
        <taxon>Polychaeta</taxon>
        <taxon>Sedentaria</taxon>
        <taxon>Canalipalpata</taxon>
        <taxon>Sabellida</taxon>
        <taxon>Oweniida</taxon>
        <taxon>Oweniidae</taxon>
        <taxon>Owenia</taxon>
    </lineage>
</organism>
<feature type="compositionally biased region" description="Low complexity" evidence="2">
    <location>
        <begin position="676"/>
        <end position="689"/>
    </location>
</feature>
<evidence type="ECO:0000256" key="2">
    <source>
        <dbReference type="SAM" id="MobiDB-lite"/>
    </source>
</evidence>
<feature type="compositionally biased region" description="Polar residues" evidence="2">
    <location>
        <begin position="802"/>
        <end position="813"/>
    </location>
</feature>
<dbReference type="GO" id="GO:0000922">
    <property type="term" value="C:spindle pole"/>
    <property type="evidence" value="ECO:0007669"/>
    <property type="project" value="TreeGrafter"/>
</dbReference>
<feature type="coiled-coil region" evidence="1">
    <location>
        <begin position="364"/>
        <end position="440"/>
    </location>
</feature>
<protein>
    <submittedName>
        <fullName evidence="3">Uncharacterized protein</fullName>
    </submittedName>
</protein>
<gene>
    <name evidence="3" type="ORF">OFUS_LOCUS17717</name>
</gene>
<comment type="caution">
    <text evidence="3">The sequence shown here is derived from an EMBL/GenBank/DDBJ whole genome shotgun (WGS) entry which is preliminary data.</text>
</comment>
<dbReference type="AlphaFoldDB" id="A0A8J1UK85"/>
<feature type="compositionally biased region" description="Polar residues" evidence="2">
    <location>
        <begin position="690"/>
        <end position="709"/>
    </location>
</feature>
<feature type="region of interest" description="Disordered" evidence="2">
    <location>
        <begin position="787"/>
        <end position="858"/>
    </location>
</feature>
<dbReference type="PANTHER" id="PTHR46657:SF1">
    <property type="entry name" value="CENTROSOMAL PROTEIN OF 128 KDA"/>
    <property type="match status" value="1"/>
</dbReference>
<feature type="region of interest" description="Disordered" evidence="2">
    <location>
        <begin position="622"/>
        <end position="753"/>
    </location>
</feature>
<accession>A0A8J1UK85</accession>
<feature type="region of interest" description="Disordered" evidence="2">
    <location>
        <begin position="304"/>
        <end position="334"/>
    </location>
</feature>
<dbReference type="InterPro" id="IPR026652">
    <property type="entry name" value="CEP128"/>
</dbReference>
<proteinExistence type="predicted"/>
<sequence length="858" mass="100517">MKRELDRSERQRTQLSDHIEVLSKDVENKEKQVSKLIQQLQDTTHLYDTCNRDKEKLLNELQDSLRKLRDVTQQAEKCETDYRNTEKALQESEAKREEIKIRAQETVKQWKVKCKRLERDVDRFKHSAEQLVERNEQLIKDGESTRSQALAGGQHMESLRREMADILSVRAQQDEQLRIKDVEVNELKSVKMDLEKELRDTRSVLDRMELDVKGIQSKFERLEHEKNGLEEQLSRVQAAQLSAQDQLHQYQRDMNEVTVEKADIMNKLKDEISTVQELKMELSECRRNEAGLREDLEMYDRQLREEREQQKSTQDSLVKQLEQSKSHEASITQELTRRIKREKAEGEAEIQALKLSLSEDRSSLQLLKRREEKSTAEIEELHDKLQRLEGELAKSERKYQKARHEYELKSSTVEEELDRSRRLEDQLYSMKDANSRLEQDVQKVLHDIDGSVDALTKLTNQNNTTTFQNSSIKRSLGDRQKWVADILAKLEWLKSELRFHFEKERKLRTNVKEVVEATQADREFFTTELNRQNEIIDELANQRKVLSDKENEASEEVSELQEQVVELSVNLDAERQHTQTVEEQADKEKQQLLEDFARLRNSDAERQKIQDRFSRLQETMTSLKQELTDTRQPRNLQRDYKRDADSMTSHLASISPTASPKKSRRVQINEKPYIFSDSSYMSPSSQPVSKYNTRGTTSPLKSPPSNDTGVKSLRTRPVLLSQQRRSPLKDSTSRRKYSTNQKHSEAVKQQRAASYPYKERYDFDSTIDSLNTTEDSIDSSYVTRKYTRPSSKLYSKDDLSPIMSQSRKVTSPPTLDKPTHGGSRLRSRTPPPLDLNDDEFKKKFYPESPPKISLNDFR</sequence>
<dbReference type="GO" id="GO:0005814">
    <property type="term" value="C:centriole"/>
    <property type="evidence" value="ECO:0007669"/>
    <property type="project" value="TreeGrafter"/>
</dbReference>